<dbReference type="EMBL" id="JANVFO010000020">
    <property type="protein sequence ID" value="KAJ3733061.1"/>
    <property type="molecule type" value="Genomic_DNA"/>
</dbReference>
<dbReference type="AlphaFoldDB" id="A0AA38JBE2"/>
<accession>A0AA38JBE2</accession>
<keyword evidence="1" id="KW-0812">Transmembrane</keyword>
<keyword evidence="1" id="KW-1133">Transmembrane helix</keyword>
<keyword evidence="3" id="KW-1185">Reference proteome</keyword>
<feature type="transmembrane region" description="Helical" evidence="1">
    <location>
        <begin position="39"/>
        <end position="56"/>
    </location>
</feature>
<sequence length="72" mass="8307">MIIYASDSFANRNIIYLYILSNSMIGLICSFYIVPRSLLIAPFHFFLFVLLHTVCGRNDSAIYSKRKSIKLL</sequence>
<name>A0AA38JBE2_9AGAR</name>
<proteinExistence type="predicted"/>
<organism evidence="2 3">
    <name type="scientific">Lentinula guzmanii</name>
    <dbReference type="NCBI Taxonomy" id="2804957"/>
    <lineage>
        <taxon>Eukaryota</taxon>
        <taxon>Fungi</taxon>
        <taxon>Dikarya</taxon>
        <taxon>Basidiomycota</taxon>
        <taxon>Agaricomycotina</taxon>
        <taxon>Agaricomycetes</taxon>
        <taxon>Agaricomycetidae</taxon>
        <taxon>Agaricales</taxon>
        <taxon>Marasmiineae</taxon>
        <taxon>Omphalotaceae</taxon>
        <taxon>Lentinula</taxon>
    </lineage>
</organism>
<reference evidence="2" key="2">
    <citation type="journal article" date="2023" name="Proc. Natl. Acad. Sci. U.S.A.">
        <title>A global phylogenomic analysis of the shiitake genus Lentinula.</title>
        <authorList>
            <person name="Sierra-Patev S."/>
            <person name="Min B."/>
            <person name="Naranjo-Ortiz M."/>
            <person name="Looney B."/>
            <person name="Konkel Z."/>
            <person name="Slot J.C."/>
            <person name="Sakamoto Y."/>
            <person name="Steenwyk J.L."/>
            <person name="Rokas A."/>
            <person name="Carro J."/>
            <person name="Camarero S."/>
            <person name="Ferreira P."/>
            <person name="Molpeceres G."/>
            <person name="Ruiz-Duenas F.J."/>
            <person name="Serrano A."/>
            <person name="Henrissat B."/>
            <person name="Drula E."/>
            <person name="Hughes K.W."/>
            <person name="Mata J.L."/>
            <person name="Ishikawa N.K."/>
            <person name="Vargas-Isla R."/>
            <person name="Ushijima S."/>
            <person name="Smith C.A."/>
            <person name="Donoghue J."/>
            <person name="Ahrendt S."/>
            <person name="Andreopoulos W."/>
            <person name="He G."/>
            <person name="LaButti K."/>
            <person name="Lipzen A."/>
            <person name="Ng V."/>
            <person name="Riley R."/>
            <person name="Sandor L."/>
            <person name="Barry K."/>
            <person name="Martinez A.T."/>
            <person name="Xiao Y."/>
            <person name="Gibbons J.G."/>
            <person name="Terashima K."/>
            <person name="Grigoriev I.V."/>
            <person name="Hibbett D."/>
        </authorList>
    </citation>
    <scope>NUCLEOTIDE SEQUENCE</scope>
    <source>
        <strain evidence="2">ET3784</strain>
    </source>
</reference>
<evidence type="ECO:0000313" key="2">
    <source>
        <dbReference type="EMBL" id="KAJ3733061.1"/>
    </source>
</evidence>
<keyword evidence="1" id="KW-0472">Membrane</keyword>
<gene>
    <name evidence="2" type="ORF">DFJ43DRAFT_1070900</name>
</gene>
<feature type="transmembrane region" description="Helical" evidence="1">
    <location>
        <begin position="15"/>
        <end position="33"/>
    </location>
</feature>
<comment type="caution">
    <text evidence="2">The sequence shown here is derived from an EMBL/GenBank/DDBJ whole genome shotgun (WGS) entry which is preliminary data.</text>
</comment>
<reference evidence="2" key="1">
    <citation type="submission" date="2022-08" db="EMBL/GenBank/DDBJ databases">
        <authorList>
            <consortium name="DOE Joint Genome Institute"/>
            <person name="Min B."/>
            <person name="Sierra-Patev S."/>
            <person name="Naranjo-Ortiz M."/>
            <person name="Looney B."/>
            <person name="Konkel Z."/>
            <person name="Slot J.C."/>
            <person name="Sakamoto Y."/>
            <person name="Steenwyk J.L."/>
            <person name="Rokas A."/>
            <person name="Carro J."/>
            <person name="Camarero S."/>
            <person name="Ferreira P."/>
            <person name="Molpeceres G."/>
            <person name="Ruiz-duenas F.J."/>
            <person name="Serrano A."/>
            <person name="Henrissat B."/>
            <person name="Drula E."/>
            <person name="Hughes K.W."/>
            <person name="Mata J.L."/>
            <person name="Ishikawa N.K."/>
            <person name="Vargas-Isla R."/>
            <person name="Ushijima S."/>
            <person name="Smith C.A."/>
            <person name="Ahrendt S."/>
            <person name="Andreopoulos W."/>
            <person name="He G."/>
            <person name="LaButti K."/>
            <person name="Lipzen A."/>
            <person name="Ng V."/>
            <person name="Riley R."/>
            <person name="Sandor L."/>
            <person name="Barry K."/>
            <person name="Martinez A.T."/>
            <person name="Xiao Y."/>
            <person name="Gibbons J.G."/>
            <person name="Terashima K."/>
            <person name="Hibbett D.S."/>
            <person name="Grigoriev I.V."/>
        </authorList>
    </citation>
    <scope>NUCLEOTIDE SEQUENCE</scope>
    <source>
        <strain evidence="2">ET3784</strain>
    </source>
</reference>
<evidence type="ECO:0000313" key="3">
    <source>
        <dbReference type="Proteomes" id="UP001176059"/>
    </source>
</evidence>
<dbReference type="Proteomes" id="UP001176059">
    <property type="component" value="Unassembled WGS sequence"/>
</dbReference>
<protein>
    <submittedName>
        <fullName evidence="2">Uncharacterized protein</fullName>
    </submittedName>
</protein>
<evidence type="ECO:0000256" key="1">
    <source>
        <dbReference type="SAM" id="Phobius"/>
    </source>
</evidence>